<dbReference type="Gene3D" id="3.40.800.20">
    <property type="entry name" value="Histone deacetylase domain"/>
    <property type="match status" value="2"/>
</dbReference>
<evidence type="ECO:0000259" key="35">
    <source>
        <dbReference type="PROSITE" id="PS50271"/>
    </source>
</evidence>
<dbReference type="Gene3D" id="3.30.40.10">
    <property type="entry name" value="Zinc/RING finger domain, C3HC4 (zinc finger)"/>
    <property type="match status" value="1"/>
</dbReference>
<keyword evidence="10" id="KW-0488">Methylation</keyword>
<keyword evidence="26" id="KW-0206">Cytoskeleton</keyword>
<dbReference type="GO" id="GO:0004407">
    <property type="term" value="F:histone deacetylase activity"/>
    <property type="evidence" value="ECO:0007669"/>
    <property type="project" value="TreeGrafter"/>
</dbReference>
<proteinExistence type="inferred from homology"/>
<dbReference type="GO" id="GO:0030425">
    <property type="term" value="C:dendrite"/>
    <property type="evidence" value="ECO:0007669"/>
    <property type="project" value="UniProtKB-SubCell"/>
</dbReference>
<keyword evidence="17 33" id="KW-0863">Zinc-finger</keyword>
<sequence>SQVNSEAEPQRGGGLQEVKRRGRMKMMERSREEELSDHLKTLVRLELNCLHGCGEALFQLVFTVFGCSSHPERPDRVTSIMAELDRQQLLSLCVQPREAAEDELLLAHTKQYVDLMRSTQTMTQTELQTLSNKYDSVYLHADSFQVCVLAAGSVLQLVDRVLTSELRNGFAVIRPPGHHAQMNEANGFCVFNNVAIAARYAQRNHSVSRVLIVDWDVHHGQGIQYLFQEDPSVVYFSVHRYERGSFWPHLSESDSQFVGSGRAEGRNINVPWNKTEMTDADYIAAFQHILLPVAYEFQPQLVLVSAGFDAAVGDPKGEMCVSPQCFHVLTHMLMSLAEGRLVLALEGGYNLQATAEGAAACIAALLGGACPPMNSPTAPSDSALQSISQTAAALYPHWAFLQVLGSSHSQHHILALIITVSSTRFNGVAIVRPPGHHAETDAPCGFCVFNTAALAARYAQRISHDPLLRVLILDWDVHHGNGTQHMFEDDDSVLYISLHRYDDAMFFPSSEDAATNRVGVAKGVGFNVNVAWSGGRMGDSDYLAAFHHVVMPIAVEFNPGLVLVSAGFDAARGDPLGGYHVTPEGYAHLTHMLMSLAGGRVLLILEGGYNLSSISDSMTLCTSVLLGDPPPALARPLPPPHHSAVATINEVVRHHSTLYVIDPLPWCPHLDAVKPLPLLGINVLLPCEDCGSDAENWICLTCYQVFCGRYVNEHMVSHGVVSEHPLVLSFSDLSVWCYLCEAYVHNQVKKQVAHR</sequence>
<keyword evidence="21" id="KW-0832">Ubl conjugation</keyword>
<feature type="domain" description="UBP-type" evidence="35">
    <location>
        <begin position="665"/>
        <end position="755"/>
    </location>
</feature>
<evidence type="ECO:0000256" key="20">
    <source>
        <dbReference type="ARBA" id="ARBA00022833"/>
    </source>
</evidence>
<evidence type="ECO:0000256" key="32">
    <source>
        <dbReference type="ARBA" id="ARBA00082852"/>
    </source>
</evidence>
<evidence type="ECO:0000256" key="11">
    <source>
        <dbReference type="ARBA" id="ARBA00022490"/>
    </source>
</evidence>
<evidence type="ECO:0000256" key="24">
    <source>
        <dbReference type="ARBA" id="ARBA00023163"/>
    </source>
</evidence>
<evidence type="ECO:0000256" key="10">
    <source>
        <dbReference type="ARBA" id="ARBA00022481"/>
    </source>
</evidence>
<keyword evidence="24" id="KW-0804">Transcription</keyword>
<dbReference type="GO" id="GO:0006950">
    <property type="term" value="P:response to stress"/>
    <property type="evidence" value="ECO:0007669"/>
    <property type="project" value="UniProtKB-ARBA"/>
</dbReference>
<dbReference type="GO" id="GO:0005813">
    <property type="term" value="C:centrosome"/>
    <property type="evidence" value="ECO:0007669"/>
    <property type="project" value="UniProtKB-SubCell"/>
</dbReference>
<evidence type="ECO:0000256" key="31">
    <source>
        <dbReference type="ARBA" id="ARBA00068733"/>
    </source>
</evidence>
<organism evidence="36">
    <name type="scientific">Stegastes partitus</name>
    <name type="common">bicolor damselfish</name>
    <dbReference type="NCBI Taxonomy" id="144197"/>
    <lineage>
        <taxon>Eukaryota</taxon>
        <taxon>Metazoa</taxon>
        <taxon>Chordata</taxon>
        <taxon>Craniata</taxon>
        <taxon>Vertebrata</taxon>
        <taxon>Euteleostomi</taxon>
        <taxon>Actinopterygii</taxon>
        <taxon>Neopterygii</taxon>
        <taxon>Teleostei</taxon>
        <taxon>Neoteleostei</taxon>
        <taxon>Acanthomorphata</taxon>
        <taxon>Ovalentaria</taxon>
        <taxon>Pomacentridae</taxon>
        <taxon>Stegastes</taxon>
    </lineage>
</organism>
<reference evidence="36" key="1">
    <citation type="submission" date="2023-09" db="UniProtKB">
        <authorList>
            <consortium name="Ensembl"/>
        </authorList>
    </citation>
    <scope>IDENTIFICATION</scope>
</reference>
<evidence type="ECO:0000256" key="21">
    <source>
        <dbReference type="ARBA" id="ARBA00022843"/>
    </source>
</evidence>
<evidence type="ECO:0000256" key="27">
    <source>
        <dbReference type="ARBA" id="ARBA00023242"/>
    </source>
</evidence>
<evidence type="ECO:0000256" key="1">
    <source>
        <dbReference type="ARBA" id="ARBA00001947"/>
    </source>
</evidence>
<keyword evidence="28" id="KW-0966">Cell projection</keyword>
<dbReference type="PRINTS" id="PR01270">
    <property type="entry name" value="HDASUPER"/>
</dbReference>
<comment type="pathway">
    <text evidence="8">Protein modification; protein ubiquitination.</text>
</comment>
<dbReference type="InterPro" id="IPR023801">
    <property type="entry name" value="His_deacetylse_dom"/>
</dbReference>
<evidence type="ECO:0000256" key="25">
    <source>
        <dbReference type="ARBA" id="ARBA00023203"/>
    </source>
</evidence>
<keyword evidence="19" id="KW-0378">Hydrolase</keyword>
<evidence type="ECO:0000256" key="26">
    <source>
        <dbReference type="ARBA" id="ARBA00023212"/>
    </source>
</evidence>
<evidence type="ECO:0000256" key="14">
    <source>
        <dbReference type="ARBA" id="ARBA00022679"/>
    </source>
</evidence>
<dbReference type="InterPro" id="IPR000286">
    <property type="entry name" value="HDACs"/>
</dbReference>
<evidence type="ECO:0000256" key="3">
    <source>
        <dbReference type="ARBA" id="ARBA00004123"/>
    </source>
</evidence>
<evidence type="ECO:0000256" key="5">
    <source>
        <dbReference type="ARBA" id="ARBA00004300"/>
    </source>
</evidence>
<dbReference type="SUPFAM" id="SSF57850">
    <property type="entry name" value="RING/U-box"/>
    <property type="match status" value="1"/>
</dbReference>
<dbReference type="GO" id="GO:0040029">
    <property type="term" value="P:epigenetic regulation of gene expression"/>
    <property type="evidence" value="ECO:0007669"/>
    <property type="project" value="TreeGrafter"/>
</dbReference>
<evidence type="ECO:0000256" key="29">
    <source>
        <dbReference type="ARBA" id="ARBA00049136"/>
    </source>
</evidence>
<name>A0A3B4ZEF2_9TELE</name>
<evidence type="ECO:0000256" key="12">
    <source>
        <dbReference type="ARBA" id="ARBA00022491"/>
    </source>
</evidence>
<dbReference type="GO" id="GO:0016740">
    <property type="term" value="F:transferase activity"/>
    <property type="evidence" value="ECO:0007669"/>
    <property type="project" value="UniProtKB-KW"/>
</dbReference>
<evidence type="ECO:0000256" key="33">
    <source>
        <dbReference type="PROSITE-ProRule" id="PRU00502"/>
    </source>
</evidence>
<evidence type="ECO:0000256" key="9">
    <source>
        <dbReference type="ARBA" id="ARBA00007738"/>
    </source>
</evidence>
<dbReference type="PANTHER" id="PTHR10625:SF21">
    <property type="entry name" value="HISTONE DEACETYLASE 6"/>
    <property type="match status" value="1"/>
</dbReference>
<comment type="catalytic activity">
    <reaction evidence="29">
        <text>N(6)-acetyl-L-lysyl-[protein] + H2O = L-lysyl-[protein] + acetate</text>
        <dbReference type="Rhea" id="RHEA:58108"/>
        <dbReference type="Rhea" id="RHEA-COMP:9752"/>
        <dbReference type="Rhea" id="RHEA-COMP:10731"/>
        <dbReference type="ChEBI" id="CHEBI:15377"/>
        <dbReference type="ChEBI" id="CHEBI:29969"/>
        <dbReference type="ChEBI" id="CHEBI:30089"/>
        <dbReference type="ChEBI" id="CHEBI:61930"/>
    </reaction>
    <physiologicalReaction direction="left-to-right" evidence="29">
        <dbReference type="Rhea" id="RHEA:58109"/>
    </physiologicalReaction>
</comment>
<dbReference type="GeneTree" id="ENSGT00940000159563"/>
<keyword evidence="14" id="KW-0808">Transferase</keyword>
<dbReference type="AlphaFoldDB" id="A0A3B4ZEF2"/>
<evidence type="ECO:0000256" key="22">
    <source>
        <dbReference type="ARBA" id="ARBA00022853"/>
    </source>
</evidence>
<dbReference type="InterPro" id="IPR037138">
    <property type="entry name" value="His_deacetylse_dom_sf"/>
</dbReference>
<dbReference type="InterPro" id="IPR013083">
    <property type="entry name" value="Znf_RING/FYVE/PHD"/>
</dbReference>
<dbReference type="InterPro" id="IPR023696">
    <property type="entry name" value="Ureohydrolase_dom_sf"/>
</dbReference>
<dbReference type="PROSITE" id="PS50271">
    <property type="entry name" value="ZF_UBP"/>
    <property type="match status" value="1"/>
</dbReference>
<dbReference type="FunFam" id="3.40.800.20:FF:000005">
    <property type="entry name" value="histone deacetylase 6"/>
    <property type="match status" value="1"/>
</dbReference>
<evidence type="ECO:0000256" key="15">
    <source>
        <dbReference type="ARBA" id="ARBA00022723"/>
    </source>
</evidence>
<keyword evidence="11" id="KW-0963">Cytoplasm</keyword>
<evidence type="ECO:0000256" key="8">
    <source>
        <dbReference type="ARBA" id="ARBA00004906"/>
    </source>
</evidence>
<keyword evidence="20" id="KW-0862">Zinc</keyword>
<evidence type="ECO:0000256" key="19">
    <source>
        <dbReference type="ARBA" id="ARBA00022801"/>
    </source>
</evidence>
<dbReference type="GO" id="GO:0032886">
    <property type="term" value="P:regulation of microtubule-based process"/>
    <property type="evidence" value="ECO:0007669"/>
    <property type="project" value="UniProtKB-ARBA"/>
</dbReference>
<comment type="subcellular location">
    <subcellularLocation>
        <location evidence="7">Cell projection</location>
        <location evidence="7">Axon</location>
    </subcellularLocation>
    <subcellularLocation>
        <location evidence="4">Cell projection</location>
        <location evidence="4">Dendrite</location>
    </subcellularLocation>
    <subcellularLocation>
        <location evidence="2">Cytoplasm</location>
        <location evidence="2">Cytoskeleton</location>
        <location evidence="2">Cilium basal body</location>
    </subcellularLocation>
    <subcellularLocation>
        <location evidence="5">Cytoplasm</location>
        <location evidence="5">Cytoskeleton</location>
        <location evidence="5">Microtubule organizing center</location>
        <location evidence="5">Centrosome</location>
    </subcellularLocation>
    <subcellularLocation>
        <location evidence="3">Nucleus</location>
    </subcellularLocation>
    <subcellularLocation>
        <location evidence="6">Perikaryon</location>
    </subcellularLocation>
</comment>
<dbReference type="Pfam" id="PF00850">
    <property type="entry name" value="Hist_deacetyl"/>
    <property type="match status" value="2"/>
</dbReference>
<keyword evidence="27" id="KW-0539">Nucleus</keyword>
<dbReference type="InterPro" id="IPR001607">
    <property type="entry name" value="Znf_UBP"/>
</dbReference>
<comment type="cofactor">
    <cofactor evidence="1">
        <name>Zn(2+)</name>
        <dbReference type="ChEBI" id="CHEBI:29105"/>
    </cofactor>
</comment>
<evidence type="ECO:0000256" key="2">
    <source>
        <dbReference type="ARBA" id="ARBA00004120"/>
    </source>
</evidence>
<evidence type="ECO:0000256" key="23">
    <source>
        <dbReference type="ARBA" id="ARBA00023015"/>
    </source>
</evidence>
<keyword evidence="25" id="KW-0009">Actin-binding</keyword>
<dbReference type="GO" id="GO:0043204">
    <property type="term" value="C:perikaryon"/>
    <property type="evidence" value="ECO:0007669"/>
    <property type="project" value="UniProtKB-SubCell"/>
</dbReference>
<evidence type="ECO:0000256" key="34">
    <source>
        <dbReference type="SAM" id="MobiDB-lite"/>
    </source>
</evidence>
<evidence type="ECO:0000256" key="7">
    <source>
        <dbReference type="ARBA" id="ARBA00004489"/>
    </source>
</evidence>
<evidence type="ECO:0000313" key="36">
    <source>
        <dbReference type="Ensembl" id="ENSSPAP00000007248.1"/>
    </source>
</evidence>
<dbReference type="GO" id="GO:0000118">
    <property type="term" value="C:histone deacetylase complex"/>
    <property type="evidence" value="ECO:0007669"/>
    <property type="project" value="TreeGrafter"/>
</dbReference>
<accession>A0A3B4ZEF2</accession>
<dbReference type="GO" id="GO:0003779">
    <property type="term" value="F:actin binding"/>
    <property type="evidence" value="ECO:0007669"/>
    <property type="project" value="UniProtKB-KW"/>
</dbReference>
<dbReference type="GO" id="GO:0051646">
    <property type="term" value="P:mitochondrion localization"/>
    <property type="evidence" value="ECO:0007669"/>
    <property type="project" value="UniProtKB-ARBA"/>
</dbReference>
<comment type="similarity">
    <text evidence="9">Belongs to the histone deacetylase family. HD type 2 subfamily.</text>
</comment>
<keyword evidence="18" id="KW-0833">Ubl conjugation pathway</keyword>
<dbReference type="Pfam" id="PF02148">
    <property type="entry name" value="zf-UBP"/>
    <property type="match status" value="1"/>
</dbReference>
<evidence type="ECO:0000256" key="30">
    <source>
        <dbReference type="ARBA" id="ARBA00050910"/>
    </source>
</evidence>
<keyword evidence="13" id="KW-0597">Phosphoprotein</keyword>
<dbReference type="FunFam" id="3.30.40.10:FF:000342">
    <property type="entry name" value="Histone deacetylase 6"/>
    <property type="match status" value="1"/>
</dbReference>
<dbReference type="SUPFAM" id="SSF52768">
    <property type="entry name" value="Arginase/deacetylase"/>
    <property type="match status" value="2"/>
</dbReference>
<keyword evidence="23" id="KW-0805">Transcription regulation</keyword>
<dbReference type="GO" id="GO:0051130">
    <property type="term" value="P:positive regulation of cellular component organization"/>
    <property type="evidence" value="ECO:0007669"/>
    <property type="project" value="UniProtKB-ARBA"/>
</dbReference>
<dbReference type="GO" id="GO:0030424">
    <property type="term" value="C:axon"/>
    <property type="evidence" value="ECO:0007669"/>
    <property type="project" value="UniProtKB-SubCell"/>
</dbReference>
<evidence type="ECO:0000256" key="16">
    <source>
        <dbReference type="ARBA" id="ARBA00022737"/>
    </source>
</evidence>
<dbReference type="GO" id="GO:0051129">
    <property type="term" value="P:negative regulation of cellular component organization"/>
    <property type="evidence" value="ECO:0007669"/>
    <property type="project" value="UniProtKB-ARBA"/>
</dbReference>
<gene>
    <name evidence="36" type="primary">HDAC6</name>
</gene>
<evidence type="ECO:0000256" key="17">
    <source>
        <dbReference type="ARBA" id="ARBA00022771"/>
    </source>
</evidence>
<keyword evidence="12" id="KW-0678">Repressor</keyword>
<feature type="region of interest" description="Disordered" evidence="34">
    <location>
        <begin position="1"/>
        <end position="27"/>
    </location>
</feature>
<comment type="catalytic activity">
    <reaction evidence="30">
        <text>N(6)-acetyl-L-lysyl-[alpha-tubulin] + H2O = L-lysyl-[alpha-tubulin] + acetate</text>
        <dbReference type="Rhea" id="RHEA:21548"/>
        <dbReference type="Rhea" id="RHEA-COMP:11278"/>
        <dbReference type="Rhea" id="RHEA-COMP:11279"/>
        <dbReference type="ChEBI" id="CHEBI:15377"/>
        <dbReference type="ChEBI" id="CHEBI:29969"/>
        <dbReference type="ChEBI" id="CHEBI:30089"/>
        <dbReference type="ChEBI" id="CHEBI:61930"/>
    </reaction>
    <physiologicalReaction direction="left-to-right" evidence="30">
        <dbReference type="Rhea" id="RHEA:21549"/>
    </physiologicalReaction>
</comment>
<evidence type="ECO:0000256" key="6">
    <source>
        <dbReference type="ARBA" id="ARBA00004484"/>
    </source>
</evidence>
<evidence type="ECO:0000256" key="28">
    <source>
        <dbReference type="ARBA" id="ARBA00023273"/>
    </source>
</evidence>
<evidence type="ECO:0000256" key="18">
    <source>
        <dbReference type="ARBA" id="ARBA00022786"/>
    </source>
</evidence>
<evidence type="ECO:0000256" key="13">
    <source>
        <dbReference type="ARBA" id="ARBA00022553"/>
    </source>
</evidence>
<dbReference type="Ensembl" id="ENSSPAT00000007388.1">
    <property type="protein sequence ID" value="ENSSPAP00000007248.1"/>
    <property type="gene ID" value="ENSSPAG00000005465.1"/>
</dbReference>
<dbReference type="GO" id="GO:0008270">
    <property type="term" value="F:zinc ion binding"/>
    <property type="evidence" value="ECO:0007669"/>
    <property type="project" value="UniProtKB-KW"/>
</dbReference>
<protein>
    <recommendedName>
        <fullName evidence="31">Protein deacetylase HDAC6</fullName>
    </recommendedName>
    <alternativeName>
        <fullName evidence="32">Tubulin-lysine deacetylase HDAC6</fullName>
    </alternativeName>
</protein>
<keyword evidence="15" id="KW-0479">Metal-binding</keyword>
<dbReference type="PANTHER" id="PTHR10625">
    <property type="entry name" value="HISTONE DEACETYLASE HDAC1-RELATED"/>
    <property type="match status" value="1"/>
</dbReference>
<keyword evidence="16" id="KW-0677">Repeat</keyword>
<keyword evidence="22" id="KW-0156">Chromatin regulator</keyword>
<dbReference type="GO" id="GO:0016787">
    <property type="term" value="F:hydrolase activity"/>
    <property type="evidence" value="ECO:0007669"/>
    <property type="project" value="UniProtKB-KW"/>
</dbReference>
<dbReference type="SMART" id="SM00290">
    <property type="entry name" value="ZnF_UBP"/>
    <property type="match status" value="1"/>
</dbReference>
<evidence type="ECO:0000256" key="4">
    <source>
        <dbReference type="ARBA" id="ARBA00004279"/>
    </source>
</evidence>